<gene>
    <name evidence="1" type="ORF">ACFSDX_06340</name>
</gene>
<organism evidence="1 2">
    <name type="scientific">Hymenobacter bucti</name>
    <dbReference type="NCBI Taxonomy" id="1844114"/>
    <lineage>
        <taxon>Bacteria</taxon>
        <taxon>Pseudomonadati</taxon>
        <taxon>Bacteroidota</taxon>
        <taxon>Cytophagia</taxon>
        <taxon>Cytophagales</taxon>
        <taxon>Hymenobacteraceae</taxon>
        <taxon>Hymenobacter</taxon>
    </lineage>
</organism>
<reference evidence="2" key="1">
    <citation type="journal article" date="2019" name="Int. J. Syst. Evol. Microbiol.">
        <title>The Global Catalogue of Microorganisms (GCM) 10K type strain sequencing project: providing services to taxonomists for standard genome sequencing and annotation.</title>
        <authorList>
            <consortium name="The Broad Institute Genomics Platform"/>
            <consortium name="The Broad Institute Genome Sequencing Center for Infectious Disease"/>
            <person name="Wu L."/>
            <person name="Ma J."/>
        </authorList>
    </citation>
    <scope>NUCLEOTIDE SEQUENCE [LARGE SCALE GENOMIC DNA]</scope>
    <source>
        <strain evidence="2">CGMCC 1.15795</strain>
    </source>
</reference>
<dbReference type="EMBL" id="JBHUFD010000002">
    <property type="protein sequence ID" value="MFD1872035.1"/>
    <property type="molecule type" value="Genomic_DNA"/>
</dbReference>
<name>A0ABW4QSL2_9BACT</name>
<keyword evidence="2" id="KW-1185">Reference proteome</keyword>
<evidence type="ECO:0000313" key="1">
    <source>
        <dbReference type="EMBL" id="MFD1872035.1"/>
    </source>
</evidence>
<proteinExistence type="predicted"/>
<comment type="caution">
    <text evidence="1">The sequence shown here is derived from an EMBL/GenBank/DDBJ whole genome shotgun (WGS) entry which is preliminary data.</text>
</comment>
<dbReference type="InterPro" id="IPR010767">
    <property type="entry name" value="Phage_CGC-2007_Cje0229"/>
</dbReference>
<evidence type="ECO:0000313" key="2">
    <source>
        <dbReference type="Proteomes" id="UP001597197"/>
    </source>
</evidence>
<dbReference type="RefSeq" id="WP_382312400.1">
    <property type="nucleotide sequence ID" value="NZ_JBHUFD010000002.1"/>
</dbReference>
<dbReference type="Pfam" id="PF07087">
    <property type="entry name" value="DUF1353"/>
    <property type="match status" value="1"/>
</dbReference>
<dbReference type="Proteomes" id="UP001597197">
    <property type="component" value="Unassembled WGS sequence"/>
</dbReference>
<protein>
    <submittedName>
        <fullName evidence="1">DUF1353 domain-containing protein</fullName>
    </submittedName>
</protein>
<accession>A0ABW4QSL2</accession>
<sequence>MPITEDPTAGVFSDTPKIEFIDTPGVPNRNVRVIDDFTFTEAANGTVWAAPSGSFVDGASIPRVLWSLVGSPFTGDYVYASIVHDVACDTRTRPWRDTHYMFYLACLAGGTRRGRAKLMYLAVRNFGPRWPQATPALQPAPMEQLAFSVVARVGEPTAPFSPFVRYDAQLRYLHRAQAYLATHGDGVSLEAIDIYASRPV</sequence>